<evidence type="ECO:0000256" key="5">
    <source>
        <dbReference type="ARBA" id="ARBA00012180"/>
    </source>
</evidence>
<gene>
    <name evidence="14" type="primary">rnh</name>
    <name evidence="14" type="ORF">MCGM508_00285</name>
</gene>
<dbReference type="InterPro" id="IPR009027">
    <property type="entry name" value="Ribosomal_bL9/RNase_H1_N"/>
</dbReference>
<keyword evidence="11 12" id="KW-0460">Magnesium</keyword>
<comment type="function">
    <text evidence="3 12">Endonuclease that specifically degrades the RNA of RNA-DNA hybrids.</text>
</comment>
<dbReference type="PROSITE" id="PS50879">
    <property type="entry name" value="RNASE_H_1"/>
    <property type="match status" value="1"/>
</dbReference>
<keyword evidence="10 12" id="KW-0378">Hydrolase</keyword>
<dbReference type="Pfam" id="PF01693">
    <property type="entry name" value="Cauli_VI"/>
    <property type="match status" value="1"/>
</dbReference>
<evidence type="ECO:0000256" key="9">
    <source>
        <dbReference type="ARBA" id="ARBA00022759"/>
    </source>
</evidence>
<evidence type="ECO:0000256" key="10">
    <source>
        <dbReference type="ARBA" id="ARBA00022801"/>
    </source>
</evidence>
<dbReference type="EC" id="3.1.26.4" evidence="5 12"/>
<evidence type="ECO:0000256" key="12">
    <source>
        <dbReference type="PIRNR" id="PIRNR037839"/>
    </source>
</evidence>
<organism evidence="14 15">
    <name type="scientific">Mycoplasma capricolum subsp. capricolum</name>
    <dbReference type="NCBI Taxonomy" id="40479"/>
    <lineage>
        <taxon>Bacteria</taxon>
        <taxon>Bacillati</taxon>
        <taxon>Mycoplasmatota</taxon>
        <taxon>Mollicutes</taxon>
        <taxon>Mycoplasmataceae</taxon>
        <taxon>Mycoplasma</taxon>
    </lineage>
</organism>
<proteinExistence type="inferred from homology"/>
<dbReference type="GO" id="GO:0005737">
    <property type="term" value="C:cytoplasm"/>
    <property type="evidence" value="ECO:0007669"/>
    <property type="project" value="UniProtKB-SubCell"/>
</dbReference>
<name>A0A0C2VF30_MYCCA</name>
<dbReference type="InterPro" id="IPR036397">
    <property type="entry name" value="RNaseH_sf"/>
</dbReference>
<dbReference type="RefSeq" id="WP_041159588.1">
    <property type="nucleotide sequence ID" value="NZ_JXQB01000001.1"/>
</dbReference>
<protein>
    <recommendedName>
        <fullName evidence="6 12">Ribonuclease H</fullName>
        <ecNumber evidence="5 12">3.1.26.4</ecNumber>
    </recommendedName>
</protein>
<evidence type="ECO:0000256" key="8">
    <source>
        <dbReference type="ARBA" id="ARBA00022723"/>
    </source>
</evidence>
<evidence type="ECO:0000256" key="6">
    <source>
        <dbReference type="ARBA" id="ARBA00017721"/>
    </source>
</evidence>
<dbReference type="Proteomes" id="UP000031975">
    <property type="component" value="Unassembled WGS sequence"/>
</dbReference>
<feature type="domain" description="RNase H type-1" evidence="13">
    <location>
        <begin position="62"/>
        <end position="199"/>
    </location>
</feature>
<dbReference type="Gene3D" id="3.40.970.10">
    <property type="entry name" value="Ribonuclease H1, N-terminal domain"/>
    <property type="match status" value="1"/>
</dbReference>
<evidence type="ECO:0000256" key="2">
    <source>
        <dbReference type="ARBA" id="ARBA00001946"/>
    </source>
</evidence>
<dbReference type="InterPro" id="IPR002156">
    <property type="entry name" value="RNaseH_domain"/>
</dbReference>
<comment type="caution">
    <text evidence="14">The sequence shown here is derived from an EMBL/GenBank/DDBJ whole genome shotgun (WGS) entry which is preliminary data.</text>
</comment>
<dbReference type="GO" id="GO:0004523">
    <property type="term" value="F:RNA-DNA hybrid ribonuclease activity"/>
    <property type="evidence" value="ECO:0007669"/>
    <property type="project" value="UniProtKB-UniRule"/>
</dbReference>
<dbReference type="CDD" id="cd09277">
    <property type="entry name" value="RNase_HI_bacteria_like"/>
    <property type="match status" value="1"/>
</dbReference>
<dbReference type="InterPro" id="IPR050092">
    <property type="entry name" value="RNase_H"/>
</dbReference>
<comment type="cofactor">
    <cofactor evidence="2">
        <name>Mg(2+)</name>
        <dbReference type="ChEBI" id="CHEBI:18420"/>
    </cofactor>
</comment>
<evidence type="ECO:0000256" key="1">
    <source>
        <dbReference type="ARBA" id="ARBA00000077"/>
    </source>
</evidence>
<dbReference type="GO" id="GO:0003676">
    <property type="term" value="F:nucleic acid binding"/>
    <property type="evidence" value="ECO:0007669"/>
    <property type="project" value="UniProtKB-UniRule"/>
</dbReference>
<dbReference type="PANTHER" id="PTHR10642:SF26">
    <property type="entry name" value="RIBONUCLEASE H1"/>
    <property type="match status" value="1"/>
</dbReference>
<dbReference type="AlphaFoldDB" id="A0A0C2VF30"/>
<evidence type="ECO:0000256" key="3">
    <source>
        <dbReference type="ARBA" id="ARBA00004065"/>
    </source>
</evidence>
<accession>A0A0C2VF30</accession>
<dbReference type="SUPFAM" id="SSF53098">
    <property type="entry name" value="Ribonuclease H-like"/>
    <property type="match status" value="1"/>
</dbReference>
<dbReference type="InterPro" id="IPR012337">
    <property type="entry name" value="RNaseH-like_sf"/>
</dbReference>
<dbReference type="InterPro" id="IPR037056">
    <property type="entry name" value="RNase_H1_N_sf"/>
</dbReference>
<dbReference type="Gene3D" id="3.30.420.10">
    <property type="entry name" value="Ribonuclease H-like superfamily/Ribonuclease H"/>
    <property type="match status" value="1"/>
</dbReference>
<evidence type="ECO:0000256" key="4">
    <source>
        <dbReference type="ARBA" id="ARBA00005300"/>
    </source>
</evidence>
<dbReference type="PANTHER" id="PTHR10642">
    <property type="entry name" value="RIBONUCLEASE H1"/>
    <property type="match status" value="1"/>
</dbReference>
<dbReference type="Pfam" id="PF00075">
    <property type="entry name" value="RNase_H"/>
    <property type="match status" value="1"/>
</dbReference>
<dbReference type="InterPro" id="IPR017290">
    <property type="entry name" value="RNase_H_bac"/>
</dbReference>
<sequence length="206" mass="24226">MIKKYYAVKKGWNTGIYTTWDEAKKQVENYSNAVYKSFSTLKQAKDFLNDNDQKPLKNFNDDKNSCIAYTDGSYDTLNNTFSYGVVVFWKNREFHLSQRFNNSQLANLRNVAGEIIAVKQTIMFCLANKISKVIICHDYQGVSKWALNQWKANLDFTKEYKDFFNKYKDQISVEFKWIKSHTNNKYNDLADKLAKQATLEFVFKEV</sequence>
<dbReference type="SUPFAM" id="SSF55658">
    <property type="entry name" value="L9 N-domain-like"/>
    <property type="match status" value="1"/>
</dbReference>
<keyword evidence="8 12" id="KW-0479">Metal-binding</keyword>
<comment type="similarity">
    <text evidence="4 12">Belongs to the RNase H family.</text>
</comment>
<comment type="subcellular location">
    <subcellularLocation>
        <location evidence="12">Cytoplasm</location>
    </subcellularLocation>
</comment>
<evidence type="ECO:0000259" key="13">
    <source>
        <dbReference type="PROSITE" id="PS50879"/>
    </source>
</evidence>
<reference evidence="14 15" key="1">
    <citation type="submission" date="2015-01" db="EMBL/GenBank/DDBJ databases">
        <title>Draft Genome Sequence of Mycoplasma capricolum subsp. capricolum str. GM508D.</title>
        <authorList>
            <person name="Calcutt M.J."/>
            <person name="Foecking M.F."/>
        </authorList>
    </citation>
    <scope>NUCLEOTIDE SEQUENCE [LARGE SCALE GENOMIC DNA]</scope>
    <source>
        <strain evidence="14 15">GM508D</strain>
    </source>
</reference>
<dbReference type="GO" id="GO:0046872">
    <property type="term" value="F:metal ion binding"/>
    <property type="evidence" value="ECO:0007669"/>
    <property type="project" value="UniProtKB-KW"/>
</dbReference>
<keyword evidence="7 12" id="KW-0540">Nuclease</keyword>
<dbReference type="InterPro" id="IPR011320">
    <property type="entry name" value="RNase_H1_N"/>
</dbReference>
<keyword evidence="12" id="KW-0963">Cytoplasm</keyword>
<evidence type="ECO:0000256" key="11">
    <source>
        <dbReference type="ARBA" id="ARBA00022842"/>
    </source>
</evidence>
<dbReference type="GO" id="GO:0043137">
    <property type="term" value="P:DNA replication, removal of RNA primer"/>
    <property type="evidence" value="ECO:0007669"/>
    <property type="project" value="TreeGrafter"/>
</dbReference>
<dbReference type="FunFam" id="3.40.970.10:FF:000002">
    <property type="entry name" value="Ribonuclease H"/>
    <property type="match status" value="1"/>
</dbReference>
<evidence type="ECO:0000313" key="14">
    <source>
        <dbReference type="EMBL" id="KIM13523.1"/>
    </source>
</evidence>
<dbReference type="EMBL" id="JXQB01000001">
    <property type="protein sequence ID" value="KIM13523.1"/>
    <property type="molecule type" value="Genomic_DNA"/>
</dbReference>
<dbReference type="PIRSF" id="PIRSF037839">
    <property type="entry name" value="Ribonuclease_H"/>
    <property type="match status" value="1"/>
</dbReference>
<comment type="catalytic activity">
    <reaction evidence="1 12">
        <text>Endonucleolytic cleavage to 5'-phosphomonoester.</text>
        <dbReference type="EC" id="3.1.26.4"/>
    </reaction>
</comment>
<evidence type="ECO:0000313" key="15">
    <source>
        <dbReference type="Proteomes" id="UP000031975"/>
    </source>
</evidence>
<keyword evidence="9 12" id="KW-0255">Endonuclease</keyword>
<evidence type="ECO:0000256" key="7">
    <source>
        <dbReference type="ARBA" id="ARBA00022722"/>
    </source>
</evidence>